<gene>
    <name evidence="1" type="ORF">K488DRAFT_29428</name>
</gene>
<protein>
    <submittedName>
        <fullName evidence="1">Uncharacterized protein</fullName>
    </submittedName>
</protein>
<dbReference type="Proteomes" id="UP000814128">
    <property type="component" value="Unassembled WGS sequence"/>
</dbReference>
<proteinExistence type="predicted"/>
<reference evidence="1" key="2">
    <citation type="journal article" date="2022" name="New Phytol.">
        <title>Evolutionary transition to the ectomycorrhizal habit in the genomes of a hyperdiverse lineage of mushroom-forming fungi.</title>
        <authorList>
            <person name="Looney B."/>
            <person name="Miyauchi S."/>
            <person name="Morin E."/>
            <person name="Drula E."/>
            <person name="Courty P.E."/>
            <person name="Kohler A."/>
            <person name="Kuo A."/>
            <person name="LaButti K."/>
            <person name="Pangilinan J."/>
            <person name="Lipzen A."/>
            <person name="Riley R."/>
            <person name="Andreopoulos W."/>
            <person name="He G."/>
            <person name="Johnson J."/>
            <person name="Nolan M."/>
            <person name="Tritt A."/>
            <person name="Barry K.W."/>
            <person name="Grigoriev I.V."/>
            <person name="Nagy L.G."/>
            <person name="Hibbett D."/>
            <person name="Henrissat B."/>
            <person name="Matheny P.B."/>
            <person name="Labbe J."/>
            <person name="Martin F.M."/>
        </authorList>
    </citation>
    <scope>NUCLEOTIDE SEQUENCE</scope>
    <source>
        <strain evidence="1">EC-137</strain>
    </source>
</reference>
<organism evidence="1 2">
    <name type="scientific">Vararia minispora EC-137</name>
    <dbReference type="NCBI Taxonomy" id="1314806"/>
    <lineage>
        <taxon>Eukaryota</taxon>
        <taxon>Fungi</taxon>
        <taxon>Dikarya</taxon>
        <taxon>Basidiomycota</taxon>
        <taxon>Agaricomycotina</taxon>
        <taxon>Agaricomycetes</taxon>
        <taxon>Russulales</taxon>
        <taxon>Lachnocladiaceae</taxon>
        <taxon>Vararia</taxon>
    </lineage>
</organism>
<keyword evidence="2" id="KW-1185">Reference proteome</keyword>
<sequence length="78" mass="8747">PYDTPTSDLVLQSSTGVCFFVHKKVLSHASLLFSEVLSLPQGELPANLDDSSDFYKGRPCIRMQEDTRTLHSVLNVMY</sequence>
<comment type="caution">
    <text evidence="1">The sequence shown here is derived from an EMBL/GenBank/DDBJ whole genome shotgun (WGS) entry which is preliminary data.</text>
</comment>
<feature type="non-terminal residue" evidence="1">
    <location>
        <position position="78"/>
    </location>
</feature>
<evidence type="ECO:0000313" key="2">
    <source>
        <dbReference type="Proteomes" id="UP000814128"/>
    </source>
</evidence>
<evidence type="ECO:0000313" key="1">
    <source>
        <dbReference type="EMBL" id="KAI0034881.1"/>
    </source>
</evidence>
<dbReference type="EMBL" id="MU273493">
    <property type="protein sequence ID" value="KAI0034881.1"/>
    <property type="molecule type" value="Genomic_DNA"/>
</dbReference>
<feature type="non-terminal residue" evidence="1">
    <location>
        <position position="1"/>
    </location>
</feature>
<accession>A0ACB8QU48</accession>
<reference evidence="1" key="1">
    <citation type="submission" date="2021-02" db="EMBL/GenBank/DDBJ databases">
        <authorList>
            <consortium name="DOE Joint Genome Institute"/>
            <person name="Ahrendt S."/>
            <person name="Looney B.P."/>
            <person name="Miyauchi S."/>
            <person name="Morin E."/>
            <person name="Drula E."/>
            <person name="Courty P.E."/>
            <person name="Chicoki N."/>
            <person name="Fauchery L."/>
            <person name="Kohler A."/>
            <person name="Kuo A."/>
            <person name="Labutti K."/>
            <person name="Pangilinan J."/>
            <person name="Lipzen A."/>
            <person name="Riley R."/>
            <person name="Andreopoulos W."/>
            <person name="He G."/>
            <person name="Johnson J."/>
            <person name="Barry K.W."/>
            <person name="Grigoriev I.V."/>
            <person name="Nagy L."/>
            <person name="Hibbett D."/>
            <person name="Henrissat B."/>
            <person name="Matheny P.B."/>
            <person name="Labbe J."/>
            <person name="Martin F."/>
        </authorList>
    </citation>
    <scope>NUCLEOTIDE SEQUENCE</scope>
    <source>
        <strain evidence="1">EC-137</strain>
    </source>
</reference>
<name>A0ACB8QU48_9AGAM</name>